<dbReference type="InterPro" id="IPR003439">
    <property type="entry name" value="ABC_transporter-like_ATP-bd"/>
</dbReference>
<dbReference type="GO" id="GO:0005524">
    <property type="term" value="F:ATP binding"/>
    <property type="evidence" value="ECO:0007669"/>
    <property type="project" value="UniProtKB-KW"/>
</dbReference>
<dbReference type="SMART" id="SM00382">
    <property type="entry name" value="AAA"/>
    <property type="match status" value="1"/>
</dbReference>
<dbReference type="PANTHER" id="PTHR43820:SF4">
    <property type="entry name" value="HIGH-AFFINITY BRANCHED-CHAIN AMINO ACID TRANSPORT ATP-BINDING PROTEIN LIVF"/>
    <property type="match status" value="1"/>
</dbReference>
<dbReference type="Proteomes" id="UP000178121">
    <property type="component" value="Unassembled WGS sequence"/>
</dbReference>
<evidence type="ECO:0000313" key="8">
    <source>
        <dbReference type="Proteomes" id="UP000178121"/>
    </source>
</evidence>
<dbReference type="PROSITE" id="PS50893">
    <property type="entry name" value="ABC_TRANSPORTER_2"/>
    <property type="match status" value="1"/>
</dbReference>
<organism evidence="7 8">
    <name type="scientific">Candidatus Taylorbacteria bacterium RIFCSPHIGHO2_01_FULL_51_15</name>
    <dbReference type="NCBI Taxonomy" id="1802304"/>
    <lineage>
        <taxon>Bacteria</taxon>
        <taxon>Candidatus Tayloriibacteriota</taxon>
    </lineage>
</organism>
<dbReference type="InterPro" id="IPR003593">
    <property type="entry name" value="AAA+_ATPase"/>
</dbReference>
<dbReference type="Pfam" id="PF00005">
    <property type="entry name" value="ABC_tran"/>
    <property type="match status" value="1"/>
</dbReference>
<keyword evidence="5" id="KW-0029">Amino-acid transport</keyword>
<dbReference type="PROSITE" id="PS00211">
    <property type="entry name" value="ABC_TRANSPORTER_1"/>
    <property type="match status" value="1"/>
</dbReference>
<dbReference type="SUPFAM" id="SSF52540">
    <property type="entry name" value="P-loop containing nucleoside triphosphate hydrolases"/>
    <property type="match status" value="1"/>
</dbReference>
<dbReference type="CDD" id="cd03224">
    <property type="entry name" value="ABC_TM1139_LivF_branched"/>
    <property type="match status" value="1"/>
</dbReference>
<dbReference type="Gene3D" id="3.40.50.300">
    <property type="entry name" value="P-loop containing nucleotide triphosphate hydrolases"/>
    <property type="match status" value="1"/>
</dbReference>
<sequence length="240" mass="26161">MIREVLLRIENAHVHYGGVKALSGASVVLDEGEIVALMGPNGAGKSTILKTMFGLANLSEGKILWHEKSIHPVPHEMVEEGIAFVPQGRRVFRHLSVRENLEVGGFIVRSKKLLEERIHEVLELFPALKPKLKAKSGTLSGGQQQMLAIARALVTRPSVLLLDEPSLGLAPKVVKEVFAKIKEINLRHKIAIVVVEHNLHSLLEIANRAYVLDKGSVVAGGKPSELLSSGILEQVFLGKV</sequence>
<keyword evidence="3" id="KW-0547">Nucleotide-binding</keyword>
<accession>A0A1G2M9E3</accession>
<dbReference type="AlphaFoldDB" id="A0A1G2M9E3"/>
<reference evidence="7 8" key="1">
    <citation type="journal article" date="2016" name="Nat. Commun.">
        <title>Thousands of microbial genomes shed light on interconnected biogeochemical processes in an aquifer system.</title>
        <authorList>
            <person name="Anantharaman K."/>
            <person name="Brown C.T."/>
            <person name="Hug L.A."/>
            <person name="Sharon I."/>
            <person name="Castelle C.J."/>
            <person name="Probst A.J."/>
            <person name="Thomas B.C."/>
            <person name="Singh A."/>
            <person name="Wilkins M.J."/>
            <person name="Karaoz U."/>
            <person name="Brodie E.L."/>
            <person name="Williams K.H."/>
            <person name="Hubbard S.S."/>
            <person name="Banfield J.F."/>
        </authorList>
    </citation>
    <scope>NUCLEOTIDE SEQUENCE [LARGE SCALE GENOMIC DNA]</scope>
</reference>
<dbReference type="InterPro" id="IPR017871">
    <property type="entry name" value="ABC_transporter-like_CS"/>
</dbReference>
<dbReference type="EMBL" id="MHRI01000029">
    <property type="protein sequence ID" value="OHA20520.1"/>
    <property type="molecule type" value="Genomic_DNA"/>
</dbReference>
<keyword evidence="4" id="KW-0067">ATP-binding</keyword>
<feature type="domain" description="ABC transporter" evidence="6">
    <location>
        <begin position="7"/>
        <end position="239"/>
    </location>
</feature>
<name>A0A1G2M9E3_9BACT</name>
<proteinExistence type="inferred from homology"/>
<evidence type="ECO:0000256" key="4">
    <source>
        <dbReference type="ARBA" id="ARBA00022840"/>
    </source>
</evidence>
<comment type="caution">
    <text evidence="7">The sequence shown here is derived from an EMBL/GenBank/DDBJ whole genome shotgun (WGS) entry which is preliminary data.</text>
</comment>
<dbReference type="InterPro" id="IPR052156">
    <property type="entry name" value="BCAA_Transport_ATP-bd_LivF"/>
</dbReference>
<dbReference type="GO" id="GO:0015807">
    <property type="term" value="P:L-amino acid transport"/>
    <property type="evidence" value="ECO:0007669"/>
    <property type="project" value="TreeGrafter"/>
</dbReference>
<evidence type="ECO:0000313" key="7">
    <source>
        <dbReference type="EMBL" id="OHA20520.1"/>
    </source>
</evidence>
<dbReference type="InterPro" id="IPR027417">
    <property type="entry name" value="P-loop_NTPase"/>
</dbReference>
<evidence type="ECO:0000256" key="5">
    <source>
        <dbReference type="ARBA" id="ARBA00022970"/>
    </source>
</evidence>
<evidence type="ECO:0000256" key="2">
    <source>
        <dbReference type="ARBA" id="ARBA00022448"/>
    </source>
</evidence>
<dbReference type="GO" id="GO:0015658">
    <property type="term" value="F:branched-chain amino acid transmembrane transporter activity"/>
    <property type="evidence" value="ECO:0007669"/>
    <property type="project" value="TreeGrafter"/>
</dbReference>
<evidence type="ECO:0000256" key="3">
    <source>
        <dbReference type="ARBA" id="ARBA00022741"/>
    </source>
</evidence>
<dbReference type="PANTHER" id="PTHR43820">
    <property type="entry name" value="HIGH-AFFINITY BRANCHED-CHAIN AMINO ACID TRANSPORT ATP-BINDING PROTEIN LIVF"/>
    <property type="match status" value="1"/>
</dbReference>
<keyword evidence="2" id="KW-0813">Transport</keyword>
<evidence type="ECO:0000259" key="6">
    <source>
        <dbReference type="PROSITE" id="PS50893"/>
    </source>
</evidence>
<protein>
    <recommendedName>
        <fullName evidence="6">ABC transporter domain-containing protein</fullName>
    </recommendedName>
</protein>
<dbReference type="GO" id="GO:0016887">
    <property type="term" value="F:ATP hydrolysis activity"/>
    <property type="evidence" value="ECO:0007669"/>
    <property type="project" value="InterPro"/>
</dbReference>
<evidence type="ECO:0000256" key="1">
    <source>
        <dbReference type="ARBA" id="ARBA00005417"/>
    </source>
</evidence>
<comment type="similarity">
    <text evidence="1">Belongs to the ABC transporter superfamily.</text>
</comment>
<gene>
    <name evidence="7" type="ORF">A2849_00810</name>
</gene>